<gene>
    <name evidence="2" type="ORF">AZI85_02120</name>
</gene>
<reference evidence="2 3" key="1">
    <citation type="submission" date="2016-03" db="EMBL/GenBank/DDBJ databases">
        <authorList>
            <person name="Ploux O."/>
        </authorList>
    </citation>
    <scope>NUCLEOTIDE SEQUENCE [LARGE SCALE GENOMIC DNA]</scope>
    <source>
        <strain evidence="2 3">BER2</strain>
    </source>
</reference>
<name>A0A150WWS5_BDEBC</name>
<dbReference type="Proteomes" id="UP000075391">
    <property type="component" value="Unassembled WGS sequence"/>
</dbReference>
<protein>
    <recommendedName>
        <fullName evidence="4">Outer membrane lipoprotein-sorting protein</fullName>
    </recommendedName>
</protein>
<feature type="chain" id="PRO_5007573899" description="Outer membrane lipoprotein-sorting protein" evidence="1">
    <location>
        <begin position="19"/>
        <end position="282"/>
    </location>
</feature>
<keyword evidence="1" id="KW-0732">Signal</keyword>
<comment type="caution">
    <text evidence="2">The sequence shown here is derived from an EMBL/GenBank/DDBJ whole genome shotgun (WGS) entry which is preliminary data.</text>
</comment>
<evidence type="ECO:0008006" key="4">
    <source>
        <dbReference type="Google" id="ProtNLM"/>
    </source>
</evidence>
<evidence type="ECO:0000313" key="2">
    <source>
        <dbReference type="EMBL" id="KYG70752.1"/>
    </source>
</evidence>
<accession>A0A150WWS5</accession>
<sequence>MKKFILLLSVLVSAQAWAYIPPTRTILQKTVENAGSGIYAIEQEVQFSNGDDTLSVKETWLIDSDRTMRLTVTGGKDLQNSFRLQFLYNGGQKWSMVGNNRKSEKSPDDFLEKYLNFRNAEIFANTLAHFKIIPTTAYNKKPLARTGAEIKYEPETWVRYSRTGGVVNYALGIPTPVEKEINYPGLWIEQDQFVVRKLRLPSQVEMSADNYNQFAKNLSYPRARTIRWGNNTVTIRLISASARPQTAVSLFQPSSLDTNLKWDGINGLPAKDVVTEFYTRFR</sequence>
<dbReference type="EMBL" id="LUKF01000001">
    <property type="protein sequence ID" value="KYG70752.1"/>
    <property type="molecule type" value="Genomic_DNA"/>
</dbReference>
<dbReference type="AlphaFoldDB" id="A0A150WWS5"/>
<evidence type="ECO:0000256" key="1">
    <source>
        <dbReference type="SAM" id="SignalP"/>
    </source>
</evidence>
<organism evidence="2 3">
    <name type="scientific">Bdellovibrio bacteriovorus</name>
    <dbReference type="NCBI Taxonomy" id="959"/>
    <lineage>
        <taxon>Bacteria</taxon>
        <taxon>Pseudomonadati</taxon>
        <taxon>Bdellovibrionota</taxon>
        <taxon>Bdellovibrionia</taxon>
        <taxon>Bdellovibrionales</taxon>
        <taxon>Pseudobdellovibrionaceae</taxon>
        <taxon>Bdellovibrio</taxon>
    </lineage>
</organism>
<dbReference type="OrthoDB" id="5289807at2"/>
<proteinExistence type="predicted"/>
<feature type="signal peptide" evidence="1">
    <location>
        <begin position="1"/>
        <end position="18"/>
    </location>
</feature>
<evidence type="ECO:0000313" key="3">
    <source>
        <dbReference type="Proteomes" id="UP000075391"/>
    </source>
</evidence>
<dbReference type="RefSeq" id="WP_063242519.1">
    <property type="nucleotide sequence ID" value="NZ_LUKF01000001.1"/>
</dbReference>